<dbReference type="EMBL" id="JAHTBI010000079">
    <property type="protein sequence ID" value="MBV6289365.1"/>
    <property type="molecule type" value="Genomic_DNA"/>
</dbReference>
<evidence type="ECO:0000256" key="1">
    <source>
        <dbReference type="SAM" id="Phobius"/>
    </source>
</evidence>
<keyword evidence="1" id="KW-0812">Transmembrane</keyword>
<evidence type="ECO:0000313" key="2">
    <source>
        <dbReference type="EMBL" id="MBV6289365.1"/>
    </source>
</evidence>
<dbReference type="AlphaFoldDB" id="A0A9Q3AF51"/>
<keyword evidence="3" id="KW-1185">Reference proteome</keyword>
<keyword evidence="1" id="KW-0472">Membrane</keyword>
<reference evidence="2" key="1">
    <citation type="journal article" date="2022" name="Int. J. Syst. Evol. Microbiol.">
        <title>Pseudomonas aegrilactucae sp. nov. and Pseudomonas morbosilactucae sp. nov., pathogens causing bacterial rot of lettuce in Japan.</title>
        <authorList>
            <person name="Sawada H."/>
            <person name="Fujikawa T."/>
            <person name="Satou M."/>
        </authorList>
    </citation>
    <scope>NUCLEOTIDE SEQUENCE</scope>
    <source>
        <strain evidence="2">MAFF 301350</strain>
    </source>
</reference>
<feature type="transmembrane region" description="Helical" evidence="1">
    <location>
        <begin position="35"/>
        <end position="54"/>
    </location>
</feature>
<comment type="caution">
    <text evidence="2">The sequence shown here is derived from an EMBL/GenBank/DDBJ whole genome shotgun (WGS) entry which is preliminary data.</text>
</comment>
<evidence type="ECO:0000313" key="3">
    <source>
        <dbReference type="Proteomes" id="UP001106592"/>
    </source>
</evidence>
<protein>
    <submittedName>
        <fullName evidence="2">Uncharacterized protein</fullName>
    </submittedName>
</protein>
<proteinExistence type="predicted"/>
<reference evidence="2" key="2">
    <citation type="journal article" date="2023" name="Plant Pathol.">
        <title>Dismantling and reorganizing Pseudomonas marginalis sensu#lato.</title>
        <authorList>
            <person name="Sawada H."/>
            <person name="Fujikawa T."/>
            <person name="Satou M."/>
        </authorList>
    </citation>
    <scope>NUCLEOTIDE SEQUENCE</scope>
    <source>
        <strain evidence="2">MAFF 301350</strain>
    </source>
</reference>
<gene>
    <name evidence="2" type="ORF">KUO17_20425</name>
</gene>
<accession>A0A9Q3AF51</accession>
<sequence length="297" mass="33646">MIEGNQWAPVSGIFWQTVPSILDGSRWLLDLDGSSFFITIFGALVGAFAGAWAAQRSARNGKRRDELVAEIRVINAGVILSHSIFESTLSAKLEYIAPAKERYEAEKARYLKAIESPPASGEIFINFELQYFPESPTQVGQLQPLVLQQGSTPALRAITALVESNGLLNEAVRLRNEYLGVFERKEIPSRFTYQDLYFGLVAQDGRNQQFSSAVAAVSSYTDNVLYFSKRLCDFLSLHGERLKKELSKVSGERVGIVQFNFKEVEEKGLCPPPEKYQAWEDGYAEVHRHPWWRRWCR</sequence>
<dbReference type="RefSeq" id="WP_217977317.1">
    <property type="nucleotide sequence ID" value="NZ_JAHTBI010000079.1"/>
</dbReference>
<organism evidence="2 3">
    <name type="scientific">Pseudomonas aegrilactucae</name>
    <dbReference type="NCBI Taxonomy" id="2854028"/>
    <lineage>
        <taxon>Bacteria</taxon>
        <taxon>Pseudomonadati</taxon>
        <taxon>Pseudomonadota</taxon>
        <taxon>Gammaproteobacteria</taxon>
        <taxon>Pseudomonadales</taxon>
        <taxon>Pseudomonadaceae</taxon>
        <taxon>Pseudomonas</taxon>
    </lineage>
</organism>
<keyword evidence="1" id="KW-1133">Transmembrane helix</keyword>
<dbReference type="Proteomes" id="UP001106592">
    <property type="component" value="Unassembled WGS sequence"/>
</dbReference>
<name>A0A9Q3AF51_9PSED</name>